<feature type="domain" description="HEPN" evidence="1">
    <location>
        <begin position="28"/>
        <end position="121"/>
    </location>
</feature>
<proteinExistence type="predicted"/>
<keyword evidence="3" id="KW-1185">Reference proteome</keyword>
<dbReference type="Pfam" id="PF05168">
    <property type="entry name" value="HEPN"/>
    <property type="match status" value="1"/>
</dbReference>
<sequence>MQFQWSHFIDVAIFLFSNADDTTIPREAAYRSAISRAYYAAFCHAKWHAKDNFLFEPADNEEDHRDLRDHLKDHGKKDIARYLTQLRQWRNESDYDDPAYNATSQKVQSAISLAEKVVSTLK</sequence>
<dbReference type="RefSeq" id="WP_367652352.1">
    <property type="nucleotide sequence ID" value="NZ_VCYH01000002.1"/>
</dbReference>
<reference evidence="2" key="1">
    <citation type="submission" date="2019-05" db="EMBL/GenBank/DDBJ databases">
        <title>Methanoculleus sp. FWC-SCC1, a methanogenic archaeon isolated from deep marine cold seep.</title>
        <authorList>
            <person name="Chen Y.-W."/>
            <person name="Chen S.-C."/>
            <person name="Teng N.-H."/>
            <person name="Lai M.-C."/>
        </authorList>
    </citation>
    <scope>NUCLEOTIDE SEQUENCE</scope>
    <source>
        <strain evidence="2">FWC-SCC1</strain>
    </source>
</reference>
<dbReference type="InterPro" id="IPR007842">
    <property type="entry name" value="HEPN_dom"/>
</dbReference>
<evidence type="ECO:0000313" key="2">
    <source>
        <dbReference type="EMBL" id="MDN7024021.1"/>
    </source>
</evidence>
<gene>
    <name evidence="2" type="ORF">FGU65_03795</name>
</gene>
<dbReference type="EMBL" id="VCYH01000002">
    <property type="protein sequence ID" value="MDN7024021.1"/>
    <property type="molecule type" value="Genomic_DNA"/>
</dbReference>
<comment type="caution">
    <text evidence="2">The sequence shown here is derived from an EMBL/GenBank/DDBJ whole genome shotgun (WGS) entry which is preliminary data.</text>
</comment>
<dbReference type="Gene3D" id="1.20.120.330">
    <property type="entry name" value="Nucleotidyltransferases domain 2"/>
    <property type="match status" value="1"/>
</dbReference>
<accession>A0ABT8M7W6</accession>
<dbReference type="Proteomes" id="UP001168338">
    <property type="component" value="Unassembled WGS sequence"/>
</dbReference>
<name>A0ABT8M7W6_9EURY</name>
<evidence type="ECO:0000313" key="3">
    <source>
        <dbReference type="Proteomes" id="UP001168338"/>
    </source>
</evidence>
<organism evidence="2 3">
    <name type="scientific">Methanoculleus frigidifontis</name>
    <dbReference type="NCBI Taxonomy" id="2584085"/>
    <lineage>
        <taxon>Archaea</taxon>
        <taxon>Methanobacteriati</taxon>
        <taxon>Methanobacteriota</taxon>
        <taxon>Stenosarchaea group</taxon>
        <taxon>Methanomicrobia</taxon>
        <taxon>Methanomicrobiales</taxon>
        <taxon>Methanomicrobiaceae</taxon>
        <taxon>Methanoculleus</taxon>
    </lineage>
</organism>
<evidence type="ECO:0000259" key="1">
    <source>
        <dbReference type="Pfam" id="PF05168"/>
    </source>
</evidence>
<protein>
    <submittedName>
        <fullName evidence="2">HEPN domain-containing protein</fullName>
    </submittedName>
</protein>